<feature type="chain" id="PRO_5046087895" evidence="1">
    <location>
        <begin position="20"/>
        <end position="41"/>
    </location>
</feature>
<name>A0ABW6J9K3_STRWE</name>
<proteinExistence type="predicted"/>
<gene>
    <name evidence="2" type="ORF">ACFQ63_38145</name>
</gene>
<protein>
    <submittedName>
        <fullName evidence="2">Uncharacterized protein</fullName>
    </submittedName>
</protein>
<evidence type="ECO:0000313" key="3">
    <source>
        <dbReference type="Proteomes" id="UP001600424"/>
    </source>
</evidence>
<dbReference type="EMBL" id="JBHTRV010000054">
    <property type="protein sequence ID" value="MFE5985494.1"/>
    <property type="molecule type" value="Genomic_DNA"/>
</dbReference>
<organism evidence="2 3">
    <name type="scientific">Streptomyces wedmorensis</name>
    <dbReference type="NCBI Taxonomy" id="43759"/>
    <lineage>
        <taxon>Bacteria</taxon>
        <taxon>Bacillati</taxon>
        <taxon>Actinomycetota</taxon>
        <taxon>Actinomycetes</taxon>
        <taxon>Kitasatosporales</taxon>
        <taxon>Streptomycetaceae</taxon>
        <taxon>Streptomyces</taxon>
    </lineage>
</organism>
<evidence type="ECO:0000256" key="1">
    <source>
        <dbReference type="SAM" id="SignalP"/>
    </source>
</evidence>
<sequence>MKKQVSARLAVAFAVTALAAGGAAVTSGESTIQAEAINSHP</sequence>
<keyword evidence="1" id="KW-0732">Signal</keyword>
<comment type="caution">
    <text evidence="2">The sequence shown here is derived from an EMBL/GenBank/DDBJ whole genome shotgun (WGS) entry which is preliminary data.</text>
</comment>
<keyword evidence="3" id="KW-1185">Reference proteome</keyword>
<evidence type="ECO:0000313" key="2">
    <source>
        <dbReference type="EMBL" id="MFE5985494.1"/>
    </source>
</evidence>
<dbReference type="RefSeq" id="WP_386256482.1">
    <property type="nucleotide sequence ID" value="NZ_JBHTRV010000054.1"/>
</dbReference>
<reference evidence="2 3" key="1">
    <citation type="submission" date="2024-09" db="EMBL/GenBank/DDBJ databases">
        <title>The Natural Products Discovery Center: Release of the First 8490 Sequenced Strains for Exploring Actinobacteria Biosynthetic Diversity.</title>
        <authorList>
            <person name="Kalkreuter E."/>
            <person name="Kautsar S.A."/>
            <person name="Yang D."/>
            <person name="Bader C.D."/>
            <person name="Teijaro C.N."/>
            <person name="Fluegel L."/>
            <person name="Davis C.M."/>
            <person name="Simpson J.R."/>
            <person name="Lauterbach L."/>
            <person name="Steele A.D."/>
            <person name="Gui C."/>
            <person name="Meng S."/>
            <person name="Li G."/>
            <person name="Viehrig K."/>
            <person name="Ye F."/>
            <person name="Su P."/>
            <person name="Kiefer A.F."/>
            <person name="Nichols A."/>
            <person name="Cepeda A.J."/>
            <person name="Yan W."/>
            <person name="Fan B."/>
            <person name="Jiang Y."/>
            <person name="Adhikari A."/>
            <person name="Zheng C.-J."/>
            <person name="Schuster L."/>
            <person name="Cowan T.M."/>
            <person name="Smanski M.J."/>
            <person name="Chevrette M.G."/>
            <person name="De Carvalho L.P.S."/>
            <person name="Shen B."/>
        </authorList>
    </citation>
    <scope>NUCLEOTIDE SEQUENCE [LARGE SCALE GENOMIC DNA]</scope>
    <source>
        <strain evidence="2 3">NPDC056472</strain>
    </source>
</reference>
<feature type="signal peptide" evidence="1">
    <location>
        <begin position="1"/>
        <end position="19"/>
    </location>
</feature>
<dbReference type="Proteomes" id="UP001600424">
    <property type="component" value="Unassembled WGS sequence"/>
</dbReference>
<accession>A0ABW6J9K3</accession>